<dbReference type="AlphaFoldDB" id="R7WF40"/>
<dbReference type="EnsemblPlants" id="EMT18569">
    <property type="protein sequence ID" value="EMT18569"/>
    <property type="gene ID" value="F775_22390"/>
</dbReference>
<sequence length="349" mass="38368">MWAPPVFSCACAPRAYWRVFEIQATFSSLISRPSPTSGISIPTPVPLNPPPVLPVLKLTIMSPVNADLRAGDPKVRPAFGRCVLSLNSGMAPLDDQFAGKVLMVTINGDRPPVSPDDLVKALGIAHGIQISDWLVEVCPPPANFFVRFRTTFDCSCVFESSRRLFCDGALVSFDWWNPGWGSVPSELEFLKKLTFHGMPRRAWNSESMNELINDLGGELVSMFVPPDSWALTVMAWMKKSSTIPKVIGVEIPVQESGLYYLSPPRPPRTTLGMYLYRVFVHVEEVVNPSIEVLPPPLVPGSVDDVHYRSQRQTFPVLLGTMDGTGPTPSRGGGHCFFGRRGRAGCLDVL</sequence>
<dbReference type="PANTHER" id="PTHR33087:SF46">
    <property type="entry name" value="OS07G0539200 PROTEIN"/>
    <property type="match status" value="1"/>
</dbReference>
<organism evidence="1">
    <name type="scientific">Aegilops tauschii</name>
    <name type="common">Tausch's goatgrass</name>
    <name type="synonym">Aegilops squarrosa</name>
    <dbReference type="NCBI Taxonomy" id="37682"/>
    <lineage>
        <taxon>Eukaryota</taxon>
        <taxon>Viridiplantae</taxon>
        <taxon>Streptophyta</taxon>
        <taxon>Embryophyta</taxon>
        <taxon>Tracheophyta</taxon>
        <taxon>Spermatophyta</taxon>
        <taxon>Magnoliopsida</taxon>
        <taxon>Liliopsida</taxon>
        <taxon>Poales</taxon>
        <taxon>Poaceae</taxon>
        <taxon>BOP clade</taxon>
        <taxon>Pooideae</taxon>
        <taxon>Triticodae</taxon>
        <taxon>Triticeae</taxon>
        <taxon>Triticinae</taxon>
        <taxon>Aegilops</taxon>
    </lineage>
</organism>
<reference evidence="1" key="1">
    <citation type="submission" date="2015-06" db="UniProtKB">
        <authorList>
            <consortium name="EnsemblPlants"/>
        </authorList>
    </citation>
    <scope>IDENTIFICATION</scope>
</reference>
<accession>R7WF40</accession>
<evidence type="ECO:0008006" key="2">
    <source>
        <dbReference type="Google" id="ProtNLM"/>
    </source>
</evidence>
<proteinExistence type="predicted"/>
<evidence type="ECO:0000313" key="1">
    <source>
        <dbReference type="EnsemblPlants" id="EMT18569"/>
    </source>
</evidence>
<dbReference type="PANTHER" id="PTHR33087">
    <property type="entry name" value="OS07G0539200 PROTEIN"/>
    <property type="match status" value="1"/>
</dbReference>
<dbReference type="InterPro" id="IPR053253">
    <property type="entry name" value="Sex_diff_modulator"/>
</dbReference>
<name>R7WF40_AEGTA</name>
<protein>
    <recommendedName>
        <fullName evidence="2">DUF4283 domain-containing protein</fullName>
    </recommendedName>
</protein>